<dbReference type="OrthoDB" id="424402at2759"/>
<dbReference type="EMBL" id="ML976682">
    <property type="protein sequence ID" value="KAF1973159.1"/>
    <property type="molecule type" value="Genomic_DNA"/>
</dbReference>
<gene>
    <name evidence="2" type="ORF">BU23DRAFT_139420</name>
</gene>
<evidence type="ECO:0000256" key="1">
    <source>
        <dbReference type="SAM" id="MobiDB-lite"/>
    </source>
</evidence>
<feature type="region of interest" description="Disordered" evidence="1">
    <location>
        <begin position="216"/>
        <end position="238"/>
    </location>
</feature>
<feature type="compositionally biased region" description="Low complexity" evidence="1">
    <location>
        <begin position="72"/>
        <end position="84"/>
    </location>
</feature>
<evidence type="ECO:0000313" key="3">
    <source>
        <dbReference type="Proteomes" id="UP000800036"/>
    </source>
</evidence>
<keyword evidence="3" id="KW-1185">Reference proteome</keyword>
<dbReference type="AlphaFoldDB" id="A0A6A5VA23"/>
<reference evidence="2" key="1">
    <citation type="journal article" date="2020" name="Stud. Mycol.">
        <title>101 Dothideomycetes genomes: a test case for predicting lifestyles and emergence of pathogens.</title>
        <authorList>
            <person name="Haridas S."/>
            <person name="Albert R."/>
            <person name="Binder M."/>
            <person name="Bloem J."/>
            <person name="Labutti K."/>
            <person name="Salamov A."/>
            <person name="Andreopoulos B."/>
            <person name="Baker S."/>
            <person name="Barry K."/>
            <person name="Bills G."/>
            <person name="Bluhm B."/>
            <person name="Cannon C."/>
            <person name="Castanera R."/>
            <person name="Culley D."/>
            <person name="Daum C."/>
            <person name="Ezra D."/>
            <person name="Gonzalez J."/>
            <person name="Henrissat B."/>
            <person name="Kuo A."/>
            <person name="Liang C."/>
            <person name="Lipzen A."/>
            <person name="Lutzoni F."/>
            <person name="Magnuson J."/>
            <person name="Mondo S."/>
            <person name="Nolan M."/>
            <person name="Ohm R."/>
            <person name="Pangilinan J."/>
            <person name="Park H.-J."/>
            <person name="Ramirez L."/>
            <person name="Alfaro M."/>
            <person name="Sun H."/>
            <person name="Tritt A."/>
            <person name="Yoshinaga Y."/>
            <person name="Zwiers L.-H."/>
            <person name="Turgeon B."/>
            <person name="Goodwin S."/>
            <person name="Spatafora J."/>
            <person name="Crous P."/>
            <person name="Grigoriev I."/>
        </authorList>
    </citation>
    <scope>NUCLEOTIDE SEQUENCE</scope>
    <source>
        <strain evidence="2">CBS 107.79</strain>
    </source>
</reference>
<protein>
    <submittedName>
        <fullName evidence="2">Uncharacterized protein</fullName>
    </submittedName>
</protein>
<feature type="region of interest" description="Disordered" evidence="1">
    <location>
        <begin position="33"/>
        <end position="84"/>
    </location>
</feature>
<proteinExistence type="predicted"/>
<dbReference type="Proteomes" id="UP000800036">
    <property type="component" value="Unassembled WGS sequence"/>
</dbReference>
<organism evidence="2 3">
    <name type="scientific">Bimuria novae-zelandiae CBS 107.79</name>
    <dbReference type="NCBI Taxonomy" id="1447943"/>
    <lineage>
        <taxon>Eukaryota</taxon>
        <taxon>Fungi</taxon>
        <taxon>Dikarya</taxon>
        <taxon>Ascomycota</taxon>
        <taxon>Pezizomycotina</taxon>
        <taxon>Dothideomycetes</taxon>
        <taxon>Pleosporomycetidae</taxon>
        <taxon>Pleosporales</taxon>
        <taxon>Massarineae</taxon>
        <taxon>Didymosphaeriaceae</taxon>
        <taxon>Bimuria</taxon>
    </lineage>
</organism>
<evidence type="ECO:0000313" key="2">
    <source>
        <dbReference type="EMBL" id="KAF1973159.1"/>
    </source>
</evidence>
<name>A0A6A5VA23_9PLEO</name>
<sequence>MSASAPAEHSSGSGPDGVGDTTLFIATAASYASDGPTLPVIGGVSEHADLVRPSKATSDARPAKKRKTVDQPATEPTEEGAAAKKPQVDLAPLYKPWTFLPPELLQHIEKRLGKSWEEKVEAVVFTKNQNVKSGINRLKNLVGFEKTHGSDETLEDSASKKDGGLIAVSACSEGTTKLVGIVEMAKRIVGSGKEKKDGGEPWCTYTVLTGLDIQKRQEEDGRENVEDDKDKTTDKDTKSKTPVLTVWFSRKSIPEFKAAFGEQTFTVFHHATDA</sequence>
<feature type="region of interest" description="Disordered" evidence="1">
    <location>
        <begin position="1"/>
        <end position="21"/>
    </location>
</feature>
<accession>A0A6A5VA23</accession>